<name>A0A0D1KYB4_9MYCO</name>
<dbReference type="PATRIC" id="fig|280871.6.peg.5784"/>
<feature type="region of interest" description="Disordered" evidence="1">
    <location>
        <begin position="234"/>
        <end position="261"/>
    </location>
</feature>
<gene>
    <name evidence="2" type="ORF">TL10_27870</name>
</gene>
<dbReference type="AlphaFoldDB" id="A0A0D1KYB4"/>
<accession>A0A0D1KYB4</accession>
<comment type="caution">
    <text evidence="2">The sequence shown here is derived from an EMBL/GenBank/DDBJ whole genome shotgun (WGS) entry which is preliminary data.</text>
</comment>
<organism evidence="2 3">
    <name type="scientific">Mycolicibacterium llatzerense</name>
    <dbReference type="NCBI Taxonomy" id="280871"/>
    <lineage>
        <taxon>Bacteria</taxon>
        <taxon>Bacillati</taxon>
        <taxon>Actinomycetota</taxon>
        <taxon>Actinomycetes</taxon>
        <taxon>Mycobacteriales</taxon>
        <taxon>Mycobacteriaceae</taxon>
        <taxon>Mycolicibacterium</taxon>
    </lineage>
</organism>
<keyword evidence="3" id="KW-1185">Reference proteome</keyword>
<protein>
    <recommendedName>
        <fullName evidence="4">Schlafen AlbA-2 domain-containing protein</fullName>
    </recommendedName>
</protein>
<dbReference type="STRING" id="280871.TL10_27870"/>
<sequence>MPAAYADLVDPEPLLLSDIDTTRAMRTGDELFTLVAAIHGSPAGTQETNWLEWKNALDLTKAAGKFAVAKAILGFANRSVEQAQLACEGVAYMVVGVEPGAAAGVGAVDHAELGQAIKTYMGGPRWTPFYVPFEEVTVLVIVVEAPRPGDPIHTLQKTYNDGAKYNAAAGTVFHRGTAQSEPAGTGEIDMLSKRLVQGLQKPELDLDLRCAAVPLIRWRITQDDRDDWLRRRETHVRANSGKPPDRPAPRPKPAPNPARPGWAADYAYGSLSSQVGAFASMRTYADPKDAEEFEKRVTDYLAQMRRRLLDRIIREIVLDDDSNTVHFAVGNATEDPVSGVQLTVRIPKRGLLAYTTPPSVDDLPPRPRWPEPLDEMRNRALANAAWSRPVDFSPHGGAVEDKGDVYEVTWTVGDLRPGQSADGYAITVIPGPAVAEPINVEMTARAMDRRGTRTKMEQLPISTEAWTIDDFYDAEPA</sequence>
<evidence type="ECO:0000313" key="2">
    <source>
        <dbReference type="EMBL" id="KIU13810.1"/>
    </source>
</evidence>
<dbReference type="OrthoDB" id="3375485at2"/>
<reference evidence="2 3" key="1">
    <citation type="submission" date="2015-01" db="EMBL/GenBank/DDBJ databases">
        <title>Genome sequence of Mycobacterium llatzerense and Mycobacterium immunogenum recovered from brain abscess.</title>
        <authorList>
            <person name="Greninger A.L."/>
            <person name="Langelier C."/>
            <person name="Cunningham G."/>
            <person name="Chiu C.Y."/>
            <person name="Miller S."/>
        </authorList>
    </citation>
    <scope>NUCLEOTIDE SEQUENCE [LARGE SCALE GENOMIC DNA]</scope>
    <source>
        <strain evidence="2 3">CLUC14</strain>
    </source>
</reference>
<proteinExistence type="predicted"/>
<dbReference type="EMBL" id="JXST01000064">
    <property type="protein sequence ID" value="KIU13810.1"/>
    <property type="molecule type" value="Genomic_DNA"/>
</dbReference>
<evidence type="ECO:0008006" key="4">
    <source>
        <dbReference type="Google" id="ProtNLM"/>
    </source>
</evidence>
<evidence type="ECO:0000313" key="3">
    <source>
        <dbReference type="Proteomes" id="UP000032221"/>
    </source>
</evidence>
<dbReference type="Proteomes" id="UP000032221">
    <property type="component" value="Unassembled WGS sequence"/>
</dbReference>
<evidence type="ECO:0000256" key="1">
    <source>
        <dbReference type="SAM" id="MobiDB-lite"/>
    </source>
</evidence>